<organism evidence="1">
    <name type="scientific">marine sediment metagenome</name>
    <dbReference type="NCBI Taxonomy" id="412755"/>
    <lineage>
        <taxon>unclassified sequences</taxon>
        <taxon>metagenomes</taxon>
        <taxon>ecological metagenomes</taxon>
    </lineage>
</organism>
<dbReference type="AlphaFoldDB" id="A0A0F9E4S3"/>
<evidence type="ECO:0000313" key="1">
    <source>
        <dbReference type="EMBL" id="KKL19008.1"/>
    </source>
</evidence>
<gene>
    <name evidence="1" type="ORF">LCGC14_2469760</name>
</gene>
<name>A0A0F9E4S3_9ZZZZ</name>
<reference evidence="1" key="1">
    <citation type="journal article" date="2015" name="Nature">
        <title>Complex archaea that bridge the gap between prokaryotes and eukaryotes.</title>
        <authorList>
            <person name="Spang A."/>
            <person name="Saw J.H."/>
            <person name="Jorgensen S.L."/>
            <person name="Zaremba-Niedzwiedzka K."/>
            <person name="Martijn J."/>
            <person name="Lind A.E."/>
            <person name="van Eijk R."/>
            <person name="Schleper C."/>
            <person name="Guy L."/>
            <person name="Ettema T.J."/>
        </authorList>
    </citation>
    <scope>NUCLEOTIDE SEQUENCE</scope>
</reference>
<proteinExistence type="predicted"/>
<accession>A0A0F9E4S3</accession>
<protein>
    <submittedName>
        <fullName evidence="1">Uncharacterized protein</fullName>
    </submittedName>
</protein>
<sequence>MEQVSIEKLRKEHQSLAAAVAEGTVPGNSSKRTAMLRESPAFVELVAAKRAGAREAEK</sequence>
<comment type="caution">
    <text evidence="1">The sequence shown here is derived from an EMBL/GenBank/DDBJ whole genome shotgun (WGS) entry which is preliminary data.</text>
</comment>
<dbReference type="EMBL" id="LAZR01038644">
    <property type="protein sequence ID" value="KKL19008.1"/>
    <property type="molecule type" value="Genomic_DNA"/>
</dbReference>